<dbReference type="GO" id="GO:0071555">
    <property type="term" value="P:cell wall organization"/>
    <property type="evidence" value="ECO:0007669"/>
    <property type="project" value="UniProtKB-KW"/>
</dbReference>
<dbReference type="InterPro" id="IPR005758">
    <property type="entry name" value="UDP-N-AcMur_Ala_ligase_MurC"/>
</dbReference>
<keyword evidence="6 14" id="KW-0132">Cell division</keyword>
<dbReference type="InterPro" id="IPR004101">
    <property type="entry name" value="Mur_ligase_C"/>
</dbReference>
<dbReference type="Pfam" id="PF02875">
    <property type="entry name" value="Mur_ligase_C"/>
    <property type="match status" value="1"/>
</dbReference>
<comment type="subcellular location">
    <subcellularLocation>
        <location evidence="1 14">Cytoplasm</location>
    </subcellularLocation>
</comment>
<evidence type="ECO:0000256" key="11">
    <source>
        <dbReference type="ARBA" id="ARBA00023306"/>
    </source>
</evidence>
<dbReference type="NCBIfam" id="TIGR01082">
    <property type="entry name" value="murC"/>
    <property type="match status" value="1"/>
</dbReference>
<evidence type="ECO:0000313" key="19">
    <source>
        <dbReference type="Proteomes" id="UP001155483"/>
    </source>
</evidence>
<dbReference type="GO" id="GO:0008360">
    <property type="term" value="P:regulation of cell shape"/>
    <property type="evidence" value="ECO:0007669"/>
    <property type="project" value="UniProtKB-KW"/>
</dbReference>
<dbReference type="InterPro" id="IPR036615">
    <property type="entry name" value="Mur_ligase_C_dom_sf"/>
</dbReference>
<keyword evidence="7 14" id="KW-0547">Nucleotide-binding</keyword>
<dbReference type="InterPro" id="IPR000713">
    <property type="entry name" value="Mur_ligase_N"/>
</dbReference>
<dbReference type="Gene3D" id="3.40.1190.10">
    <property type="entry name" value="Mur-like, catalytic domain"/>
    <property type="match status" value="1"/>
</dbReference>
<evidence type="ECO:0000256" key="3">
    <source>
        <dbReference type="ARBA" id="ARBA00012211"/>
    </source>
</evidence>
<dbReference type="Gene3D" id="3.40.50.720">
    <property type="entry name" value="NAD(P)-binding Rossmann-like Domain"/>
    <property type="match status" value="1"/>
</dbReference>
<dbReference type="Proteomes" id="UP001155483">
    <property type="component" value="Unassembled WGS sequence"/>
</dbReference>
<keyword evidence="4 14" id="KW-0963">Cytoplasm</keyword>
<dbReference type="EC" id="6.3.2.8" evidence="3 14"/>
<evidence type="ECO:0000256" key="1">
    <source>
        <dbReference type="ARBA" id="ARBA00004496"/>
    </source>
</evidence>
<keyword evidence="10 14" id="KW-0573">Peptidoglycan synthesis</keyword>
<evidence type="ECO:0000259" key="16">
    <source>
        <dbReference type="Pfam" id="PF02875"/>
    </source>
</evidence>
<keyword evidence="19" id="KW-1185">Reference proteome</keyword>
<dbReference type="InterPro" id="IPR050061">
    <property type="entry name" value="MurCDEF_pg_biosynth"/>
</dbReference>
<dbReference type="PANTHER" id="PTHR43445:SF3">
    <property type="entry name" value="UDP-N-ACETYLMURAMATE--L-ALANINE LIGASE"/>
    <property type="match status" value="1"/>
</dbReference>
<dbReference type="InterPro" id="IPR036565">
    <property type="entry name" value="Mur-like_cat_sf"/>
</dbReference>
<evidence type="ECO:0000256" key="9">
    <source>
        <dbReference type="ARBA" id="ARBA00022960"/>
    </source>
</evidence>
<dbReference type="GO" id="GO:0008763">
    <property type="term" value="F:UDP-N-acetylmuramate-L-alanine ligase activity"/>
    <property type="evidence" value="ECO:0007669"/>
    <property type="project" value="UniProtKB-UniRule"/>
</dbReference>
<dbReference type="Pfam" id="PF01225">
    <property type="entry name" value="Mur_ligase"/>
    <property type="match status" value="1"/>
</dbReference>
<evidence type="ECO:0000259" key="15">
    <source>
        <dbReference type="Pfam" id="PF01225"/>
    </source>
</evidence>
<evidence type="ECO:0000256" key="14">
    <source>
        <dbReference type="HAMAP-Rule" id="MF_00046"/>
    </source>
</evidence>
<dbReference type="HAMAP" id="MF_00046">
    <property type="entry name" value="MurC"/>
    <property type="match status" value="1"/>
</dbReference>
<dbReference type="Gene3D" id="3.90.190.20">
    <property type="entry name" value="Mur ligase, C-terminal domain"/>
    <property type="match status" value="1"/>
</dbReference>
<evidence type="ECO:0000256" key="2">
    <source>
        <dbReference type="ARBA" id="ARBA00004752"/>
    </source>
</evidence>
<organism evidence="18 19">
    <name type="scientific">Paraflavisolibacter caeni</name>
    <dbReference type="NCBI Taxonomy" id="2982496"/>
    <lineage>
        <taxon>Bacteria</taxon>
        <taxon>Pseudomonadati</taxon>
        <taxon>Bacteroidota</taxon>
        <taxon>Chitinophagia</taxon>
        <taxon>Chitinophagales</taxon>
        <taxon>Chitinophagaceae</taxon>
        <taxon>Paraflavisolibacter</taxon>
    </lineage>
</organism>
<comment type="caution">
    <text evidence="18">The sequence shown here is derived from an EMBL/GenBank/DDBJ whole genome shotgun (WGS) entry which is preliminary data.</text>
</comment>
<sequence>MKEKIDIQRIIDSPSESGGVYFIGIGGIGMSNLARYFHAKGVPVSGYDKTPTELTKELEQSGIKIHYEENVDLAPKNPDLVVFTPAVPKDHAELVFYQENGFLVVKRSDVLGAITRESFNICIAGTHGKTTITTMIGHILRHTGYGCNAFLGGISVNYGTNFWSSENNVCVVEADEYDRSFLKLSPDIAVITSMDADHLDIYGDEASLQQTFVEFGNRVKEGGLLVGKFGLSKLKEVTVRNKISYSLQNGSADVFASDIQIQNGGYKYNVLWNGGGLNDVELRIGGMHNVENSVAAMAIANYLKIDGEKIKEAVKAFKGVKRRFEYIIAPEVHQEGAYRYPVFIDDYAHHPEELKALLKSARSLFPQRKITVIFQPHLYTRTRDFAEGFARSLSLADEVVLLPIYPARELPIEGVNSEMILADIDIEHKSIVKKEDVVSWMEQYVKTLNKEFGEVIITAGAGDIDTLVQPLKKIIEQA</sequence>
<evidence type="ECO:0000313" key="18">
    <source>
        <dbReference type="EMBL" id="MCU7547752.1"/>
    </source>
</evidence>
<feature type="domain" description="Mur ligase central" evidence="17">
    <location>
        <begin position="123"/>
        <end position="300"/>
    </location>
</feature>
<reference evidence="18" key="1">
    <citation type="submission" date="2022-09" db="EMBL/GenBank/DDBJ databases">
        <authorList>
            <person name="Yuan C."/>
            <person name="Ke Z."/>
        </authorList>
    </citation>
    <scope>NUCLEOTIDE SEQUENCE</scope>
    <source>
        <strain evidence="18">LB-8</strain>
    </source>
</reference>
<feature type="binding site" evidence="14">
    <location>
        <begin position="125"/>
        <end position="131"/>
    </location>
    <ligand>
        <name>ATP</name>
        <dbReference type="ChEBI" id="CHEBI:30616"/>
    </ligand>
</feature>
<comment type="similarity">
    <text evidence="14">Belongs to the MurCDEF family.</text>
</comment>
<evidence type="ECO:0000256" key="6">
    <source>
        <dbReference type="ARBA" id="ARBA00022618"/>
    </source>
</evidence>
<dbReference type="SUPFAM" id="SSF53623">
    <property type="entry name" value="MurD-like peptide ligases, catalytic domain"/>
    <property type="match status" value="1"/>
</dbReference>
<dbReference type="InterPro" id="IPR013221">
    <property type="entry name" value="Mur_ligase_cen"/>
</dbReference>
<comment type="catalytic activity">
    <reaction evidence="13 14">
        <text>UDP-N-acetyl-alpha-D-muramate + L-alanine + ATP = UDP-N-acetyl-alpha-D-muramoyl-L-alanine + ADP + phosphate + H(+)</text>
        <dbReference type="Rhea" id="RHEA:23372"/>
        <dbReference type="ChEBI" id="CHEBI:15378"/>
        <dbReference type="ChEBI" id="CHEBI:30616"/>
        <dbReference type="ChEBI" id="CHEBI:43474"/>
        <dbReference type="ChEBI" id="CHEBI:57972"/>
        <dbReference type="ChEBI" id="CHEBI:70757"/>
        <dbReference type="ChEBI" id="CHEBI:83898"/>
        <dbReference type="ChEBI" id="CHEBI:456216"/>
        <dbReference type="EC" id="6.3.2.8"/>
    </reaction>
</comment>
<dbReference type="SUPFAM" id="SSF51984">
    <property type="entry name" value="MurCD N-terminal domain"/>
    <property type="match status" value="1"/>
</dbReference>
<keyword evidence="11 14" id="KW-0131">Cell cycle</keyword>
<dbReference type="RefSeq" id="WP_279295197.1">
    <property type="nucleotide sequence ID" value="NZ_JAOTIF010000001.1"/>
</dbReference>
<protein>
    <recommendedName>
        <fullName evidence="3 14">UDP-N-acetylmuramate--L-alanine ligase</fullName>
        <ecNumber evidence="3 14">6.3.2.8</ecNumber>
    </recommendedName>
    <alternativeName>
        <fullName evidence="14">UDP-N-acetylmuramoyl-L-alanine synthetase</fullName>
    </alternativeName>
</protein>
<keyword evidence="5 14" id="KW-0436">Ligase</keyword>
<keyword evidence="8 14" id="KW-0067">ATP-binding</keyword>
<reference evidence="18" key="2">
    <citation type="submission" date="2023-04" db="EMBL/GenBank/DDBJ databases">
        <title>Paracnuella aquatica gen. nov., sp. nov., a member of the family Chitinophagaceae isolated from a hot spring.</title>
        <authorList>
            <person name="Wang C."/>
        </authorList>
    </citation>
    <scope>NUCLEOTIDE SEQUENCE</scope>
    <source>
        <strain evidence="18">LB-8</strain>
    </source>
</reference>
<evidence type="ECO:0000256" key="8">
    <source>
        <dbReference type="ARBA" id="ARBA00022840"/>
    </source>
</evidence>
<dbReference type="AlphaFoldDB" id="A0A9X2XSV8"/>
<evidence type="ECO:0000256" key="13">
    <source>
        <dbReference type="ARBA" id="ARBA00047833"/>
    </source>
</evidence>
<evidence type="ECO:0000259" key="17">
    <source>
        <dbReference type="Pfam" id="PF08245"/>
    </source>
</evidence>
<dbReference type="PANTHER" id="PTHR43445">
    <property type="entry name" value="UDP-N-ACETYLMURAMATE--L-ALANINE LIGASE-RELATED"/>
    <property type="match status" value="1"/>
</dbReference>
<comment type="pathway">
    <text evidence="2 14">Cell wall biogenesis; peptidoglycan biosynthesis.</text>
</comment>
<dbReference type="GO" id="GO:0005737">
    <property type="term" value="C:cytoplasm"/>
    <property type="evidence" value="ECO:0007669"/>
    <property type="project" value="UniProtKB-SubCell"/>
</dbReference>
<name>A0A9X2XSV8_9BACT</name>
<evidence type="ECO:0000256" key="4">
    <source>
        <dbReference type="ARBA" id="ARBA00022490"/>
    </source>
</evidence>
<dbReference type="GO" id="GO:0051301">
    <property type="term" value="P:cell division"/>
    <property type="evidence" value="ECO:0007669"/>
    <property type="project" value="UniProtKB-KW"/>
</dbReference>
<accession>A0A9X2XSV8</accession>
<feature type="domain" description="Mur ligase C-terminal" evidence="16">
    <location>
        <begin position="341"/>
        <end position="462"/>
    </location>
</feature>
<dbReference type="EMBL" id="JAOTIF010000001">
    <property type="protein sequence ID" value="MCU7547752.1"/>
    <property type="molecule type" value="Genomic_DNA"/>
</dbReference>
<dbReference type="Pfam" id="PF08245">
    <property type="entry name" value="Mur_ligase_M"/>
    <property type="match status" value="1"/>
</dbReference>
<evidence type="ECO:0000256" key="7">
    <source>
        <dbReference type="ARBA" id="ARBA00022741"/>
    </source>
</evidence>
<comment type="function">
    <text evidence="14">Cell wall formation.</text>
</comment>
<dbReference type="GO" id="GO:0009252">
    <property type="term" value="P:peptidoglycan biosynthetic process"/>
    <property type="evidence" value="ECO:0007669"/>
    <property type="project" value="UniProtKB-UniRule"/>
</dbReference>
<evidence type="ECO:0000256" key="5">
    <source>
        <dbReference type="ARBA" id="ARBA00022598"/>
    </source>
</evidence>
<keyword evidence="12 14" id="KW-0961">Cell wall biogenesis/degradation</keyword>
<dbReference type="SUPFAM" id="SSF53244">
    <property type="entry name" value="MurD-like peptide ligases, peptide-binding domain"/>
    <property type="match status" value="1"/>
</dbReference>
<keyword evidence="9 14" id="KW-0133">Cell shape</keyword>
<proteinExistence type="inferred from homology"/>
<evidence type="ECO:0000256" key="10">
    <source>
        <dbReference type="ARBA" id="ARBA00022984"/>
    </source>
</evidence>
<feature type="domain" description="Mur ligase N-terminal catalytic" evidence="15">
    <location>
        <begin position="20"/>
        <end position="117"/>
    </location>
</feature>
<gene>
    <name evidence="14 18" type="primary">murC</name>
    <name evidence="18" type="ORF">OCK74_01440</name>
</gene>
<dbReference type="GO" id="GO:0005524">
    <property type="term" value="F:ATP binding"/>
    <property type="evidence" value="ECO:0007669"/>
    <property type="project" value="UniProtKB-UniRule"/>
</dbReference>
<evidence type="ECO:0000256" key="12">
    <source>
        <dbReference type="ARBA" id="ARBA00023316"/>
    </source>
</evidence>